<dbReference type="EMBL" id="QEWE01000003">
    <property type="protein sequence ID" value="REJ31569.1"/>
    <property type="molecule type" value="Genomic_DNA"/>
</dbReference>
<evidence type="ECO:0000313" key="2">
    <source>
        <dbReference type="EMBL" id="REJ31569.1"/>
    </source>
</evidence>
<accession>A0A3E0K8N0</accession>
<organism evidence="2 3">
    <name type="scientific">Caldibacillus debilis</name>
    <dbReference type="NCBI Taxonomy" id="301148"/>
    <lineage>
        <taxon>Bacteria</taxon>
        <taxon>Bacillati</taxon>
        <taxon>Bacillota</taxon>
        <taxon>Bacilli</taxon>
        <taxon>Bacillales</taxon>
        <taxon>Bacillaceae</taxon>
        <taxon>Caldibacillus</taxon>
    </lineage>
</organism>
<dbReference type="Proteomes" id="UP000257014">
    <property type="component" value="Unassembled WGS sequence"/>
</dbReference>
<keyword evidence="1" id="KW-0472">Membrane</keyword>
<evidence type="ECO:0000313" key="3">
    <source>
        <dbReference type="Proteomes" id="UP000257014"/>
    </source>
</evidence>
<proteinExistence type="predicted"/>
<reference evidence="2 3" key="1">
    <citation type="submission" date="2018-03" db="EMBL/GenBank/DDBJ databases">
        <authorList>
            <person name="Keele B.F."/>
        </authorList>
    </citation>
    <scope>NUCLEOTIDE SEQUENCE [LARGE SCALE GENOMIC DNA]</scope>
    <source>
        <strain evidence="2">ZCTH4_d</strain>
    </source>
</reference>
<dbReference type="PANTHER" id="PTHR40070:SF1">
    <property type="entry name" value="UPF0478 PROTEIN YTXG"/>
    <property type="match status" value="1"/>
</dbReference>
<keyword evidence="1" id="KW-1133">Transmembrane helix</keyword>
<dbReference type="PANTHER" id="PTHR40070">
    <property type="entry name" value="UPF0478 PROTEIN YTXG"/>
    <property type="match status" value="1"/>
</dbReference>
<feature type="transmembrane region" description="Helical" evidence="1">
    <location>
        <begin position="56"/>
        <end position="78"/>
    </location>
</feature>
<sequence>MLTQTLVSNFFPRNLEKKVKKCFNNSKHSAWAAGGAGSGAAVLLHPSRKELQKMEWVLSVSALLVAASFSAMAVYLILTLKSVSKTLDTLSRSLDGLKGDVEKVAKETEDVLRSTNRLIQDIHKKSESLNGVFQALGDVEKTIKGFNDSLGNFTVSVQEKLERNKDALAQVVQWSSIVLELKSKWEEVRNRKKRKRAEEKEFQS</sequence>
<dbReference type="Pfam" id="PF06103">
    <property type="entry name" value="DUF948"/>
    <property type="match status" value="1"/>
</dbReference>
<gene>
    <name evidence="2" type="ORF">C6P37_00535</name>
</gene>
<protein>
    <submittedName>
        <fullName evidence="2">DUF948 domain-containing protein</fullName>
    </submittedName>
</protein>
<dbReference type="AlphaFoldDB" id="A0A3E0K8N0"/>
<name>A0A3E0K8N0_9BACI</name>
<dbReference type="Gene3D" id="1.20.1480.30">
    <property type="entry name" value="Designed four-helix bundle protein"/>
    <property type="match status" value="1"/>
</dbReference>
<evidence type="ECO:0000256" key="1">
    <source>
        <dbReference type="SAM" id="Phobius"/>
    </source>
</evidence>
<keyword evidence="1" id="KW-0812">Transmembrane</keyword>
<dbReference type="InterPro" id="IPR009293">
    <property type="entry name" value="UPF0478"/>
</dbReference>
<comment type="caution">
    <text evidence="2">The sequence shown here is derived from an EMBL/GenBank/DDBJ whole genome shotgun (WGS) entry which is preliminary data.</text>
</comment>